<sequence>MPYFLHSRTVKSRKEHNADCCLCLCRFCCALRREKTTSDSLTKVPVAVLKRYNFCLWSFKYRIECEKI</sequence>
<keyword evidence="2" id="KW-1185">Reference proteome</keyword>
<dbReference type="EMBL" id="OW152842">
    <property type="protein sequence ID" value="CAH2064620.1"/>
    <property type="molecule type" value="Genomic_DNA"/>
</dbReference>
<gene>
    <name evidence="1" type="ORF">IPOD504_LOCUS12826</name>
</gene>
<name>A0ABN8IUM0_9NEOP</name>
<organism evidence="1 2">
    <name type="scientific">Iphiclides podalirius</name>
    <name type="common">scarce swallowtail</name>
    <dbReference type="NCBI Taxonomy" id="110791"/>
    <lineage>
        <taxon>Eukaryota</taxon>
        <taxon>Metazoa</taxon>
        <taxon>Ecdysozoa</taxon>
        <taxon>Arthropoda</taxon>
        <taxon>Hexapoda</taxon>
        <taxon>Insecta</taxon>
        <taxon>Pterygota</taxon>
        <taxon>Neoptera</taxon>
        <taxon>Endopterygota</taxon>
        <taxon>Lepidoptera</taxon>
        <taxon>Glossata</taxon>
        <taxon>Ditrysia</taxon>
        <taxon>Papilionoidea</taxon>
        <taxon>Papilionidae</taxon>
        <taxon>Papilioninae</taxon>
        <taxon>Iphiclides</taxon>
    </lineage>
</organism>
<reference evidence="1" key="1">
    <citation type="submission" date="2022-03" db="EMBL/GenBank/DDBJ databases">
        <authorList>
            <person name="Martin H S."/>
        </authorList>
    </citation>
    <scope>NUCLEOTIDE SEQUENCE</scope>
</reference>
<dbReference type="Proteomes" id="UP000837857">
    <property type="component" value="Chromosome 30"/>
</dbReference>
<feature type="non-terminal residue" evidence="1">
    <location>
        <position position="68"/>
    </location>
</feature>
<proteinExistence type="predicted"/>
<evidence type="ECO:0000313" key="2">
    <source>
        <dbReference type="Proteomes" id="UP000837857"/>
    </source>
</evidence>
<protein>
    <submittedName>
        <fullName evidence="1">Uncharacterized protein</fullName>
    </submittedName>
</protein>
<accession>A0ABN8IUM0</accession>
<evidence type="ECO:0000313" key="1">
    <source>
        <dbReference type="EMBL" id="CAH2064620.1"/>
    </source>
</evidence>